<organism evidence="1 2">
    <name type="scientific">Caerostris darwini</name>
    <dbReference type="NCBI Taxonomy" id="1538125"/>
    <lineage>
        <taxon>Eukaryota</taxon>
        <taxon>Metazoa</taxon>
        <taxon>Ecdysozoa</taxon>
        <taxon>Arthropoda</taxon>
        <taxon>Chelicerata</taxon>
        <taxon>Arachnida</taxon>
        <taxon>Araneae</taxon>
        <taxon>Araneomorphae</taxon>
        <taxon>Entelegynae</taxon>
        <taxon>Araneoidea</taxon>
        <taxon>Araneidae</taxon>
        <taxon>Caerostris</taxon>
    </lineage>
</organism>
<dbReference type="Proteomes" id="UP001054837">
    <property type="component" value="Unassembled WGS sequence"/>
</dbReference>
<gene>
    <name evidence="1" type="ORF">CDAR_212051</name>
</gene>
<evidence type="ECO:0000313" key="2">
    <source>
        <dbReference type="Proteomes" id="UP001054837"/>
    </source>
</evidence>
<sequence length="439" mass="51841">MNPFSSCMRRQKRLSNDSLHYGGAEKLHDKTASSTIQEEITVGASSKQEVTEECSSQVLLCEFNKACVPNLSHLAFIQIAICLYDSPETRGALIKCFLTLYNTTPRPNMFAIIDEMVSIISEKETALPKSLKRQLLNVTHILNFKVIQWIVNSDLIKEASFAMSSICWKRNGTVDEIKTIKIMVQNSEICIKRRFSLAWKYYLKEDIVLLLNEIEESEIEIWNYSFIVRKLIIFKKLGHNMDLYWSTTEDKFYRFGFSRNNIPILEALHKNMTLEEQKNKIKILSTPEGVSFEVFTIYFPLVDEDSKKELIRTNLLQTLIQCLEWPYQRTSFTNIFNHMKHHLNAQECRNLLKIIFYMKIFGEARDFDYCDLFVDLWHFSYEKFEDYLKRDLMFLYVKVWLKKGLPRLLAVLANHYKYLPQFKREVQICNSLFSRKFIL</sequence>
<dbReference type="EMBL" id="BPLQ01002015">
    <property type="protein sequence ID" value="GIX87568.1"/>
    <property type="molecule type" value="Genomic_DNA"/>
</dbReference>
<evidence type="ECO:0000313" key="1">
    <source>
        <dbReference type="EMBL" id="GIX87568.1"/>
    </source>
</evidence>
<proteinExistence type="predicted"/>
<protein>
    <submittedName>
        <fullName evidence="1">Uncharacterized protein</fullName>
    </submittedName>
</protein>
<accession>A0AAV4NS92</accession>
<reference evidence="1 2" key="1">
    <citation type="submission" date="2021-06" db="EMBL/GenBank/DDBJ databases">
        <title>Caerostris darwini draft genome.</title>
        <authorList>
            <person name="Kono N."/>
            <person name="Arakawa K."/>
        </authorList>
    </citation>
    <scope>NUCLEOTIDE SEQUENCE [LARGE SCALE GENOMIC DNA]</scope>
</reference>
<name>A0AAV4NS92_9ARAC</name>
<dbReference type="AlphaFoldDB" id="A0AAV4NS92"/>
<comment type="caution">
    <text evidence="1">The sequence shown here is derived from an EMBL/GenBank/DDBJ whole genome shotgun (WGS) entry which is preliminary data.</text>
</comment>
<keyword evidence="2" id="KW-1185">Reference proteome</keyword>